<keyword evidence="2" id="KW-1185">Reference proteome</keyword>
<proteinExistence type="predicted"/>
<accession>A0A670Y9V6</accession>
<dbReference type="GeneTree" id="ENSGT00960000188336"/>
<sequence>MRPFMKEVPYLEQFYLHLVPHQVRMLPALPALQVVHGDAVGDLHGIDGSLQPQFLSRQLVSLSHQVLNLPLELRLPEVDVLEPLAHLSRGVLLGALGQFGRVIGQVLGLVAAALRVVAVGEGLVVSGVVVLLPFFGQELGGAEAGRGQTAGRIGTGVQSRLVNLHGELRDGDTLRSSKCKP</sequence>
<name>A0A670Y9V6_PSETE</name>
<reference evidence="1" key="1">
    <citation type="submission" date="2025-08" db="UniProtKB">
        <authorList>
            <consortium name="Ensembl"/>
        </authorList>
    </citation>
    <scope>IDENTIFICATION</scope>
</reference>
<evidence type="ECO:0000313" key="1">
    <source>
        <dbReference type="Ensembl" id="ENSPTXP00000008496.1"/>
    </source>
</evidence>
<protein>
    <submittedName>
        <fullName evidence="1">Uncharacterized protein</fullName>
    </submittedName>
</protein>
<dbReference type="AlphaFoldDB" id="A0A670Y9V6"/>
<reference evidence="1" key="2">
    <citation type="submission" date="2025-09" db="UniProtKB">
        <authorList>
            <consortium name="Ensembl"/>
        </authorList>
    </citation>
    <scope>IDENTIFICATION</scope>
</reference>
<dbReference type="OMA" id="VPHQVRM"/>
<evidence type="ECO:0000313" key="2">
    <source>
        <dbReference type="Proteomes" id="UP000472273"/>
    </source>
</evidence>
<dbReference type="Proteomes" id="UP000472273">
    <property type="component" value="Unplaced"/>
</dbReference>
<organism evidence="1 2">
    <name type="scientific">Pseudonaja textilis</name>
    <name type="common">Eastern brown snake</name>
    <dbReference type="NCBI Taxonomy" id="8673"/>
    <lineage>
        <taxon>Eukaryota</taxon>
        <taxon>Metazoa</taxon>
        <taxon>Chordata</taxon>
        <taxon>Craniata</taxon>
        <taxon>Vertebrata</taxon>
        <taxon>Euteleostomi</taxon>
        <taxon>Lepidosauria</taxon>
        <taxon>Squamata</taxon>
        <taxon>Bifurcata</taxon>
        <taxon>Unidentata</taxon>
        <taxon>Episquamata</taxon>
        <taxon>Toxicofera</taxon>
        <taxon>Serpentes</taxon>
        <taxon>Colubroidea</taxon>
        <taxon>Elapidae</taxon>
        <taxon>Hydrophiinae</taxon>
        <taxon>Pseudonaja</taxon>
    </lineage>
</organism>
<dbReference type="Ensembl" id="ENSPTXT00000008790.1">
    <property type="protein sequence ID" value="ENSPTXP00000008496.1"/>
    <property type="gene ID" value="ENSPTXG00000006141.1"/>
</dbReference>